<reference evidence="6 7" key="1">
    <citation type="submission" date="2019-08" db="EMBL/GenBank/DDBJ databases">
        <authorList>
            <person name="Grouzdev D."/>
            <person name="Tikhonova E."/>
            <person name="Kravchenko I."/>
        </authorList>
    </citation>
    <scope>NUCLEOTIDE SEQUENCE [LARGE SCALE GENOMIC DNA]</scope>
    <source>
        <strain evidence="6 7">59b</strain>
    </source>
</reference>
<organism evidence="6 7">
    <name type="scientific">Azospirillum lipoferum</name>
    <dbReference type="NCBI Taxonomy" id="193"/>
    <lineage>
        <taxon>Bacteria</taxon>
        <taxon>Pseudomonadati</taxon>
        <taxon>Pseudomonadota</taxon>
        <taxon>Alphaproteobacteria</taxon>
        <taxon>Rhodospirillales</taxon>
        <taxon>Azospirillaceae</taxon>
        <taxon>Azospirillum</taxon>
    </lineage>
</organism>
<evidence type="ECO:0000256" key="3">
    <source>
        <dbReference type="ARBA" id="ARBA00023125"/>
    </source>
</evidence>
<dbReference type="GO" id="GO:0003700">
    <property type="term" value="F:DNA-binding transcription factor activity"/>
    <property type="evidence" value="ECO:0007669"/>
    <property type="project" value="InterPro"/>
</dbReference>
<proteinExistence type="inferred from homology"/>
<feature type="domain" description="HTH lysR-type" evidence="5">
    <location>
        <begin position="17"/>
        <end position="74"/>
    </location>
</feature>
<evidence type="ECO:0000256" key="2">
    <source>
        <dbReference type="ARBA" id="ARBA00023015"/>
    </source>
</evidence>
<dbReference type="Gene3D" id="1.10.10.10">
    <property type="entry name" value="Winged helix-like DNA-binding domain superfamily/Winged helix DNA-binding domain"/>
    <property type="match status" value="1"/>
</dbReference>
<evidence type="ECO:0000256" key="1">
    <source>
        <dbReference type="ARBA" id="ARBA00009437"/>
    </source>
</evidence>
<name>A0A5A9GFX3_AZOLI</name>
<dbReference type="InterPro" id="IPR000847">
    <property type="entry name" value="LysR_HTH_N"/>
</dbReference>
<dbReference type="AlphaFoldDB" id="A0A5A9GFX3"/>
<keyword evidence="4" id="KW-0804">Transcription</keyword>
<gene>
    <name evidence="6" type="ORF">FZ942_26555</name>
</gene>
<dbReference type="Proteomes" id="UP000324927">
    <property type="component" value="Unassembled WGS sequence"/>
</dbReference>
<dbReference type="InterPro" id="IPR050950">
    <property type="entry name" value="HTH-type_LysR_regulators"/>
</dbReference>
<accession>A0A5A9GFX3</accession>
<dbReference type="OrthoDB" id="7840053at2"/>
<dbReference type="PROSITE" id="PS50931">
    <property type="entry name" value="HTH_LYSR"/>
    <property type="match status" value="1"/>
</dbReference>
<dbReference type="RefSeq" id="WP_149234082.1">
    <property type="nucleotide sequence ID" value="NZ_JALJXJ010000017.1"/>
</dbReference>
<dbReference type="Pfam" id="PF00126">
    <property type="entry name" value="HTH_1"/>
    <property type="match status" value="1"/>
</dbReference>
<dbReference type="Pfam" id="PF03466">
    <property type="entry name" value="LysR_substrate"/>
    <property type="match status" value="1"/>
</dbReference>
<dbReference type="InterPro" id="IPR005119">
    <property type="entry name" value="LysR_subst-bd"/>
</dbReference>
<evidence type="ECO:0000313" key="6">
    <source>
        <dbReference type="EMBL" id="KAA0592715.1"/>
    </source>
</evidence>
<evidence type="ECO:0000256" key="4">
    <source>
        <dbReference type="ARBA" id="ARBA00023163"/>
    </source>
</evidence>
<dbReference type="EMBL" id="VTTN01000014">
    <property type="protein sequence ID" value="KAA0592715.1"/>
    <property type="molecule type" value="Genomic_DNA"/>
</dbReference>
<keyword evidence="2" id="KW-0805">Transcription regulation</keyword>
<dbReference type="Gene3D" id="3.40.190.10">
    <property type="entry name" value="Periplasmic binding protein-like II"/>
    <property type="match status" value="2"/>
</dbReference>
<dbReference type="GO" id="GO:0005829">
    <property type="term" value="C:cytosol"/>
    <property type="evidence" value="ECO:0007669"/>
    <property type="project" value="TreeGrafter"/>
</dbReference>
<evidence type="ECO:0000259" key="5">
    <source>
        <dbReference type="PROSITE" id="PS50931"/>
    </source>
</evidence>
<dbReference type="GO" id="GO:0003677">
    <property type="term" value="F:DNA binding"/>
    <property type="evidence" value="ECO:0007669"/>
    <property type="project" value="UniProtKB-KW"/>
</dbReference>
<dbReference type="SUPFAM" id="SSF53850">
    <property type="entry name" value="Periplasmic binding protein-like II"/>
    <property type="match status" value="1"/>
</dbReference>
<dbReference type="PANTHER" id="PTHR30419:SF8">
    <property type="entry name" value="NITROGEN ASSIMILATION TRANSCRIPTIONAL ACTIVATOR-RELATED"/>
    <property type="match status" value="1"/>
</dbReference>
<dbReference type="InterPro" id="IPR036388">
    <property type="entry name" value="WH-like_DNA-bd_sf"/>
</dbReference>
<comment type="similarity">
    <text evidence="1">Belongs to the LysR transcriptional regulatory family.</text>
</comment>
<protein>
    <submittedName>
        <fullName evidence="6">LysR family transcriptional regulator</fullName>
    </submittedName>
</protein>
<dbReference type="PANTHER" id="PTHR30419">
    <property type="entry name" value="HTH-TYPE TRANSCRIPTIONAL REGULATOR YBHD"/>
    <property type="match status" value="1"/>
</dbReference>
<keyword evidence="7" id="KW-1185">Reference proteome</keyword>
<sequence>MARRSINITINGLGRRLKVSQLLIFNRVMETGSLLRAANDLQMTQPAVTKVVQELEYCFEGELFSRTNRGVVPTDLGLLVARRIKSLLAELRLLADEVNDFRGGVTGHVVVGTLISASAHLLPSAIAALKRDAPGVLVTVREGPTVELFSALATGDLDIVVGRLPESELPISNAFPLSHFSLFDDQLCVVAGKPHADGLSAVTSLPELEGVPWILPPPESPMRLTADRLFRTSGLPFPVDAIESLSMLTNIGLLLEAPRVALMPHRVARQFVGMGLLHVLDLPAIGTFGSVGYSVRAGRDLTPAGQSLIARLRQVAGTVAETLHD</sequence>
<dbReference type="InterPro" id="IPR036390">
    <property type="entry name" value="WH_DNA-bd_sf"/>
</dbReference>
<keyword evidence="3" id="KW-0238">DNA-binding</keyword>
<evidence type="ECO:0000313" key="7">
    <source>
        <dbReference type="Proteomes" id="UP000324927"/>
    </source>
</evidence>
<dbReference type="SUPFAM" id="SSF46785">
    <property type="entry name" value="Winged helix' DNA-binding domain"/>
    <property type="match status" value="1"/>
</dbReference>
<comment type="caution">
    <text evidence="6">The sequence shown here is derived from an EMBL/GenBank/DDBJ whole genome shotgun (WGS) entry which is preliminary data.</text>
</comment>